<evidence type="ECO:0000256" key="2">
    <source>
        <dbReference type="ARBA" id="ARBA00022679"/>
    </source>
</evidence>
<dbReference type="PROSITE" id="PS00092">
    <property type="entry name" value="N6_MTASE"/>
    <property type="match status" value="1"/>
</dbReference>
<accession>A0A2T7BPM9</accession>
<dbReference type="OrthoDB" id="9800643at2"/>
<evidence type="ECO:0000256" key="4">
    <source>
        <dbReference type="ARBA" id="ARBA00048391"/>
    </source>
</evidence>
<comment type="function">
    <text evidence="5">Methylates the class 1 translation termination release factors RF1/PrfA and RF2/PrfB on the glutamine residue of the universally conserved GGQ motif.</text>
</comment>
<dbReference type="Pfam" id="PF05175">
    <property type="entry name" value="MTS"/>
    <property type="match status" value="1"/>
</dbReference>
<proteinExistence type="inferred from homology"/>
<organism evidence="8 9">
    <name type="scientific">Chitinophaga parva</name>
    <dbReference type="NCBI Taxonomy" id="2169414"/>
    <lineage>
        <taxon>Bacteria</taxon>
        <taxon>Pseudomonadati</taxon>
        <taxon>Bacteroidota</taxon>
        <taxon>Chitinophagia</taxon>
        <taxon>Chitinophagales</taxon>
        <taxon>Chitinophagaceae</taxon>
        <taxon>Chitinophaga</taxon>
    </lineage>
</organism>
<evidence type="ECO:0000313" key="9">
    <source>
        <dbReference type="Proteomes" id="UP000244450"/>
    </source>
</evidence>
<dbReference type="SUPFAM" id="SSF53335">
    <property type="entry name" value="S-adenosyl-L-methionine-dependent methyltransferases"/>
    <property type="match status" value="1"/>
</dbReference>
<dbReference type="PANTHER" id="PTHR18895">
    <property type="entry name" value="HEMK METHYLTRANSFERASE"/>
    <property type="match status" value="1"/>
</dbReference>
<feature type="binding site" evidence="5">
    <location>
        <begin position="193"/>
        <end position="196"/>
    </location>
    <ligand>
        <name>substrate</name>
    </ligand>
</feature>
<dbReference type="InterPro" id="IPR050320">
    <property type="entry name" value="N5-glutamine_MTase"/>
</dbReference>
<keyword evidence="2 5" id="KW-0808">Transferase</keyword>
<dbReference type="InterPro" id="IPR040758">
    <property type="entry name" value="PrmC_N"/>
</dbReference>
<evidence type="ECO:0000256" key="1">
    <source>
        <dbReference type="ARBA" id="ARBA00022603"/>
    </source>
</evidence>
<dbReference type="GO" id="GO:0102559">
    <property type="term" value="F:peptide chain release factor N(5)-glutamine methyltransferase activity"/>
    <property type="evidence" value="ECO:0007669"/>
    <property type="project" value="UniProtKB-EC"/>
</dbReference>
<evidence type="ECO:0000259" key="7">
    <source>
        <dbReference type="Pfam" id="PF17827"/>
    </source>
</evidence>
<feature type="binding site" evidence="5">
    <location>
        <begin position="125"/>
        <end position="129"/>
    </location>
    <ligand>
        <name>S-adenosyl-L-methionine</name>
        <dbReference type="ChEBI" id="CHEBI:59789"/>
    </ligand>
</feature>
<feature type="domain" description="Methyltransferase small" evidence="6">
    <location>
        <begin position="111"/>
        <end position="201"/>
    </location>
</feature>
<dbReference type="Proteomes" id="UP000244450">
    <property type="component" value="Unassembled WGS sequence"/>
</dbReference>
<dbReference type="AlphaFoldDB" id="A0A2T7BPM9"/>
<dbReference type="NCBIfam" id="TIGR00536">
    <property type="entry name" value="hemK_fam"/>
    <property type="match status" value="1"/>
</dbReference>
<dbReference type="NCBIfam" id="TIGR03534">
    <property type="entry name" value="RF_mod_PrmC"/>
    <property type="match status" value="1"/>
</dbReference>
<reference evidence="8 9" key="1">
    <citation type="submission" date="2018-04" db="EMBL/GenBank/DDBJ databases">
        <title>Chitinophaga fuyangensis sp. nov., isolated from soil in a chemical factory.</title>
        <authorList>
            <person name="Chen K."/>
        </authorList>
    </citation>
    <scope>NUCLEOTIDE SEQUENCE [LARGE SCALE GENOMIC DNA]</scope>
    <source>
        <strain evidence="8 9">LY-1</strain>
    </source>
</reference>
<keyword evidence="3 5" id="KW-0949">S-adenosyl-L-methionine</keyword>
<comment type="caution">
    <text evidence="5">Lacks conserved residue(s) required for the propagation of feature annotation.</text>
</comment>
<dbReference type="InterPro" id="IPR004556">
    <property type="entry name" value="HemK-like"/>
</dbReference>
<dbReference type="EC" id="2.1.1.297" evidence="5"/>
<dbReference type="InterPro" id="IPR007848">
    <property type="entry name" value="Small_mtfrase_dom"/>
</dbReference>
<dbReference type="GO" id="GO:0032259">
    <property type="term" value="P:methylation"/>
    <property type="evidence" value="ECO:0007669"/>
    <property type="project" value="UniProtKB-KW"/>
</dbReference>
<feature type="domain" description="Release factor glutamine methyltransferase N-terminal" evidence="7">
    <location>
        <begin position="16"/>
        <end position="78"/>
    </location>
</feature>
<comment type="catalytic activity">
    <reaction evidence="4 5">
        <text>L-glutaminyl-[peptide chain release factor] + S-adenosyl-L-methionine = N(5)-methyl-L-glutaminyl-[peptide chain release factor] + S-adenosyl-L-homocysteine + H(+)</text>
        <dbReference type="Rhea" id="RHEA:42896"/>
        <dbReference type="Rhea" id="RHEA-COMP:10271"/>
        <dbReference type="Rhea" id="RHEA-COMP:10272"/>
        <dbReference type="ChEBI" id="CHEBI:15378"/>
        <dbReference type="ChEBI" id="CHEBI:30011"/>
        <dbReference type="ChEBI" id="CHEBI:57856"/>
        <dbReference type="ChEBI" id="CHEBI:59789"/>
        <dbReference type="ChEBI" id="CHEBI:61891"/>
        <dbReference type="EC" id="2.1.1.297"/>
    </reaction>
</comment>
<sequence length="288" mass="32053">MFSTVQSAFAQLLTLLQRQYDEREAGNIAHMTLEHITGLSKLDRIVYKDRELTAEQDQQLAAALLSLGHGYPVHYVIGRNWFYGMELLVDQRVLIPRPETEELVEWMVKEVKTAGSKALRIIDIGTGSGCIPIALKKELPYATVHAIDISEGALEVARENARLQQVPVEFAQVNVLDAQATAALPAFDIIVSNPPYILEAEKAEMMPQVVNFEPSIALFVPDNDALLFYRTIAQLALQKLVNGGKLFFEINEAKGPETVALLTSLGFTRVTLKQDIFGKDRMVMAIKD</sequence>
<name>A0A2T7BPM9_9BACT</name>
<evidence type="ECO:0000259" key="6">
    <source>
        <dbReference type="Pfam" id="PF05175"/>
    </source>
</evidence>
<dbReference type="HAMAP" id="MF_02126">
    <property type="entry name" value="RF_methyltr_PrmC"/>
    <property type="match status" value="1"/>
</dbReference>
<protein>
    <recommendedName>
        <fullName evidence="5">Release factor glutamine methyltransferase</fullName>
        <shortName evidence="5">RF MTase</shortName>
        <ecNumber evidence="5">2.1.1.297</ecNumber>
    </recommendedName>
    <alternativeName>
        <fullName evidence="5">N5-glutamine methyltransferase PrmC</fullName>
    </alternativeName>
    <alternativeName>
        <fullName evidence="5">Protein-(glutamine-N5) MTase PrmC</fullName>
    </alternativeName>
    <alternativeName>
        <fullName evidence="5">Protein-glutamine N-methyltransferase PrmC</fullName>
    </alternativeName>
</protein>
<feature type="binding site" evidence="5">
    <location>
        <position position="148"/>
    </location>
    <ligand>
        <name>S-adenosyl-L-methionine</name>
        <dbReference type="ChEBI" id="CHEBI:59789"/>
    </ligand>
</feature>
<evidence type="ECO:0000313" key="8">
    <source>
        <dbReference type="EMBL" id="PUZ29634.1"/>
    </source>
</evidence>
<dbReference type="InterPro" id="IPR002052">
    <property type="entry name" value="DNA_methylase_N6_adenine_CS"/>
</dbReference>
<dbReference type="Gene3D" id="1.10.8.10">
    <property type="entry name" value="DNA helicase RuvA subunit, C-terminal domain"/>
    <property type="match status" value="1"/>
</dbReference>
<dbReference type="Pfam" id="PF17827">
    <property type="entry name" value="PrmC_N"/>
    <property type="match status" value="1"/>
</dbReference>
<evidence type="ECO:0000256" key="3">
    <source>
        <dbReference type="ARBA" id="ARBA00022691"/>
    </source>
</evidence>
<dbReference type="GO" id="GO:0003676">
    <property type="term" value="F:nucleic acid binding"/>
    <property type="evidence" value="ECO:0007669"/>
    <property type="project" value="InterPro"/>
</dbReference>
<comment type="caution">
    <text evidence="8">The sequence shown here is derived from an EMBL/GenBank/DDBJ whole genome shotgun (WGS) entry which is preliminary data.</text>
</comment>
<dbReference type="EMBL" id="QCYK01000001">
    <property type="protein sequence ID" value="PUZ29634.1"/>
    <property type="molecule type" value="Genomic_DNA"/>
</dbReference>
<keyword evidence="1 5" id="KW-0489">Methyltransferase</keyword>
<dbReference type="PANTHER" id="PTHR18895:SF74">
    <property type="entry name" value="MTRF1L RELEASE FACTOR GLUTAMINE METHYLTRANSFERASE"/>
    <property type="match status" value="1"/>
</dbReference>
<gene>
    <name evidence="5 8" type="primary">prmC</name>
    <name evidence="8" type="ORF">DCC81_09385</name>
</gene>
<dbReference type="RefSeq" id="WP_108686271.1">
    <property type="nucleotide sequence ID" value="NZ_QCYK01000001.1"/>
</dbReference>
<feature type="binding site" evidence="5">
    <location>
        <position position="193"/>
    </location>
    <ligand>
        <name>S-adenosyl-L-methionine</name>
        <dbReference type="ChEBI" id="CHEBI:59789"/>
    </ligand>
</feature>
<evidence type="ECO:0000256" key="5">
    <source>
        <dbReference type="HAMAP-Rule" id="MF_02126"/>
    </source>
</evidence>
<dbReference type="CDD" id="cd02440">
    <property type="entry name" value="AdoMet_MTases"/>
    <property type="match status" value="1"/>
</dbReference>
<comment type="similarity">
    <text evidence="5">Belongs to the protein N5-glutamine methyltransferase family. PrmC subfamily.</text>
</comment>
<dbReference type="InterPro" id="IPR019874">
    <property type="entry name" value="RF_methyltr_PrmC"/>
</dbReference>
<keyword evidence="9" id="KW-1185">Reference proteome</keyword>
<dbReference type="Gene3D" id="3.40.50.150">
    <property type="entry name" value="Vaccinia Virus protein VP39"/>
    <property type="match status" value="1"/>
</dbReference>
<dbReference type="InterPro" id="IPR029063">
    <property type="entry name" value="SAM-dependent_MTases_sf"/>
</dbReference>